<dbReference type="EMBL" id="MFUR01000001">
    <property type="protein sequence ID" value="OGI87546.1"/>
    <property type="molecule type" value="Genomic_DNA"/>
</dbReference>
<comment type="caution">
    <text evidence="1">The sequence shown here is derived from an EMBL/GenBank/DDBJ whole genome shotgun (WGS) entry which is preliminary data.</text>
</comment>
<accession>A0A1F6X065</accession>
<dbReference type="AlphaFoldDB" id="A0A1F6X065"/>
<evidence type="ECO:0000313" key="1">
    <source>
        <dbReference type="EMBL" id="OGI87546.1"/>
    </source>
</evidence>
<dbReference type="InterPro" id="IPR009836">
    <property type="entry name" value="GRDP-like"/>
</dbReference>
<name>A0A1F6X065_9BACT</name>
<dbReference type="Pfam" id="PF07173">
    <property type="entry name" value="GRDP-like"/>
    <property type="match status" value="1"/>
</dbReference>
<sequence>MKQVATSGRIRQNKEVFMQTQVVERKVEEGILAINNLDLNRFVEKLQQPAPRGVEWSKEQAEDADKWYRRFLILGLKYPGVNIVPSKEVDVLWHSHILDMKRYEQDTRRIFGKILYHRPASEGRNMQPQIARTNALMLVEFGEEFTGSLATCDICD</sequence>
<protein>
    <recommendedName>
        <fullName evidence="3">Glycine-rich domain-containing protein-like</fullName>
    </recommendedName>
</protein>
<organism evidence="1 2">
    <name type="scientific">Candidatus Nomurabacteria bacterium RIFCSPLOWO2_01_FULL_36_16</name>
    <dbReference type="NCBI Taxonomy" id="1801767"/>
    <lineage>
        <taxon>Bacteria</taxon>
        <taxon>Candidatus Nomuraibacteriota</taxon>
    </lineage>
</organism>
<reference evidence="1 2" key="1">
    <citation type="journal article" date="2016" name="Nat. Commun.">
        <title>Thousands of microbial genomes shed light on interconnected biogeochemical processes in an aquifer system.</title>
        <authorList>
            <person name="Anantharaman K."/>
            <person name="Brown C.T."/>
            <person name="Hug L.A."/>
            <person name="Sharon I."/>
            <person name="Castelle C.J."/>
            <person name="Probst A.J."/>
            <person name="Thomas B.C."/>
            <person name="Singh A."/>
            <person name="Wilkins M.J."/>
            <person name="Karaoz U."/>
            <person name="Brodie E.L."/>
            <person name="Williams K.H."/>
            <person name="Hubbard S.S."/>
            <person name="Banfield J.F."/>
        </authorList>
    </citation>
    <scope>NUCLEOTIDE SEQUENCE [LARGE SCALE GENOMIC DNA]</scope>
</reference>
<proteinExistence type="predicted"/>
<dbReference type="Proteomes" id="UP000177001">
    <property type="component" value="Unassembled WGS sequence"/>
</dbReference>
<gene>
    <name evidence="1" type="ORF">A3A91_01370</name>
</gene>
<evidence type="ECO:0000313" key="2">
    <source>
        <dbReference type="Proteomes" id="UP000177001"/>
    </source>
</evidence>
<evidence type="ECO:0008006" key="3">
    <source>
        <dbReference type="Google" id="ProtNLM"/>
    </source>
</evidence>